<evidence type="ECO:0000256" key="1">
    <source>
        <dbReference type="ARBA" id="ARBA00000971"/>
    </source>
</evidence>
<dbReference type="HAMAP" id="MF_00303">
    <property type="entry name" value="Trigger_factor_Tig"/>
    <property type="match status" value="1"/>
</dbReference>
<protein>
    <recommendedName>
        <fullName evidence="4 11">Trigger factor</fullName>
        <shortName evidence="11">TF</shortName>
        <ecNumber evidence="3 11">5.2.1.8</ecNumber>
    </recommendedName>
    <alternativeName>
        <fullName evidence="10 11">PPIase</fullName>
    </alternativeName>
</protein>
<name>A0ABU0LYA4_9BACT</name>
<dbReference type="Pfam" id="PF05698">
    <property type="entry name" value="Trigger_C"/>
    <property type="match status" value="1"/>
</dbReference>
<dbReference type="Pfam" id="PF00254">
    <property type="entry name" value="FKBP_C"/>
    <property type="match status" value="1"/>
</dbReference>
<evidence type="ECO:0000256" key="4">
    <source>
        <dbReference type="ARBA" id="ARBA00016902"/>
    </source>
</evidence>
<comment type="subcellular location">
    <subcellularLocation>
        <location evidence="11">Cytoplasm</location>
    </subcellularLocation>
    <text evidence="11">About half TF is bound to the ribosome near the polypeptide exit tunnel while the other half is free in the cytoplasm.</text>
</comment>
<keyword evidence="6 11" id="KW-0697">Rotamase</keyword>
<proteinExistence type="inferred from homology"/>
<accession>A0ABU0LYA4</accession>
<evidence type="ECO:0000256" key="3">
    <source>
        <dbReference type="ARBA" id="ARBA00013194"/>
    </source>
</evidence>
<dbReference type="InterPro" id="IPR001179">
    <property type="entry name" value="PPIase_FKBP_dom"/>
</dbReference>
<organism evidence="15 16">
    <name type="scientific">Mycoplasmoides fastidiosum</name>
    <dbReference type="NCBI Taxonomy" id="92758"/>
    <lineage>
        <taxon>Bacteria</taxon>
        <taxon>Bacillati</taxon>
        <taxon>Mycoplasmatota</taxon>
        <taxon>Mycoplasmoidales</taxon>
        <taxon>Mycoplasmoidaceae</taxon>
        <taxon>Mycoplasmoides</taxon>
    </lineage>
</organism>
<keyword evidence="16" id="KW-1185">Reference proteome</keyword>
<keyword evidence="11" id="KW-0963">Cytoplasm</keyword>
<dbReference type="Pfam" id="PF05697">
    <property type="entry name" value="Trigger_N"/>
    <property type="match status" value="1"/>
</dbReference>
<dbReference type="InterPro" id="IPR046357">
    <property type="entry name" value="PPIase_dom_sf"/>
</dbReference>
<dbReference type="RefSeq" id="WP_256547637.1">
    <property type="nucleotide sequence ID" value="NZ_CP101809.1"/>
</dbReference>
<keyword evidence="5 11" id="KW-0132">Cell division</keyword>
<comment type="similarity">
    <text evidence="2 11 13">Belongs to the FKBP-type PPIase family. Tig subfamily.</text>
</comment>
<evidence type="ECO:0000256" key="7">
    <source>
        <dbReference type="ARBA" id="ARBA00023186"/>
    </source>
</evidence>
<dbReference type="SUPFAM" id="SSF109998">
    <property type="entry name" value="Triger factor/SurA peptide-binding domain-like"/>
    <property type="match status" value="1"/>
</dbReference>
<dbReference type="Gene3D" id="1.10.3120.10">
    <property type="entry name" value="Trigger factor, C-terminal domain"/>
    <property type="match status" value="1"/>
</dbReference>
<feature type="domain" description="PPIase FKBP-type" evidence="14">
    <location>
        <begin position="170"/>
        <end position="255"/>
    </location>
</feature>
<comment type="caution">
    <text evidence="15">The sequence shown here is derived from an EMBL/GenBank/DDBJ whole genome shotgun (WGS) entry which is preliminary data.</text>
</comment>
<dbReference type="SUPFAM" id="SSF102735">
    <property type="entry name" value="Trigger factor ribosome-binding domain"/>
    <property type="match status" value="1"/>
</dbReference>
<dbReference type="EMBL" id="JAUSWO010000001">
    <property type="protein sequence ID" value="MDQ0513669.1"/>
    <property type="molecule type" value="Genomic_DNA"/>
</dbReference>
<dbReference type="InterPro" id="IPR008880">
    <property type="entry name" value="Trigger_fac_C"/>
</dbReference>
<sequence>MKILNFTTDKNTTFVTVETEPEIFEEVGKKQMRILASEVKIPGFRKGKVPLEMAEASVNRKVWLEKTLNKVSVAASNWLETNEDARLEEIIGEPISYEITNLDAKTNVATVKIGFESLPTVTMGDYSKIPTDLADVQLTKVTDADVDAEIQKELNAHTMLSSTDAASTANDVVVFDFEGSLNGKLIPNAKAENYELDLANSNFIPGFAEELVGLKKEEEKTFTVKFPEQYHAEELKGQDVQFAIKVHDVKTKTVPELNDQFVSQFPYLTDKTVSGYRSLINKKLSKELRERKNKALKDAVVRWLIANPEHDLSYFPQRTVQKEFQTFFQESVDMLNETFKALGGYKQYIKMINISEEQLKQNIFYDTVNALRLYAFTYAVAKKENITVEDADLESAKEELAKQNPRFASAIEDKTALKKLALQQKVIQFLTKNVVYEEPKPEDQKNKKTAAVKTAK</sequence>
<evidence type="ECO:0000313" key="16">
    <source>
        <dbReference type="Proteomes" id="UP001240643"/>
    </source>
</evidence>
<evidence type="ECO:0000256" key="12">
    <source>
        <dbReference type="PROSITE-ProRule" id="PRU00277"/>
    </source>
</evidence>
<evidence type="ECO:0000256" key="6">
    <source>
        <dbReference type="ARBA" id="ARBA00023110"/>
    </source>
</evidence>
<keyword evidence="7 11" id="KW-0143">Chaperone</keyword>
<comment type="function">
    <text evidence="11">Involved in protein export. Acts as a chaperone by maintaining the newly synthesized protein in an open conformation. Functions as a peptidyl-prolyl cis-trans isomerase.</text>
</comment>
<dbReference type="NCBIfam" id="TIGR00115">
    <property type="entry name" value="tig"/>
    <property type="match status" value="1"/>
</dbReference>
<dbReference type="InterPro" id="IPR027304">
    <property type="entry name" value="Trigger_fact/SurA_dom_sf"/>
</dbReference>
<dbReference type="InterPro" id="IPR037041">
    <property type="entry name" value="Trigger_fac_C_sf"/>
</dbReference>
<reference evidence="15" key="1">
    <citation type="submission" date="2023-07" db="EMBL/GenBank/DDBJ databases">
        <title>Genomic Encyclopedia of Type Strains, Phase IV (KMG-IV): sequencing the most valuable type-strain genomes for metagenomic binning, comparative biology and taxonomic classification.</title>
        <authorList>
            <person name="Goeker M."/>
        </authorList>
    </citation>
    <scope>NUCLEOTIDE SEQUENCE [LARGE SCALE GENOMIC DNA]</scope>
    <source>
        <strain evidence="15">DSM 21204</strain>
    </source>
</reference>
<gene>
    <name evidence="11" type="primary">tig</name>
    <name evidence="15" type="ORF">J2Z62_000107</name>
</gene>
<dbReference type="Gene3D" id="3.30.70.1050">
    <property type="entry name" value="Trigger factor ribosome-binding domain"/>
    <property type="match status" value="1"/>
</dbReference>
<evidence type="ECO:0000256" key="5">
    <source>
        <dbReference type="ARBA" id="ARBA00022618"/>
    </source>
</evidence>
<dbReference type="EC" id="5.2.1.8" evidence="3 11"/>
<dbReference type="Gene3D" id="3.10.50.40">
    <property type="match status" value="1"/>
</dbReference>
<dbReference type="InterPro" id="IPR008881">
    <property type="entry name" value="Trigger_fac_ribosome-bd_bac"/>
</dbReference>
<evidence type="ECO:0000256" key="8">
    <source>
        <dbReference type="ARBA" id="ARBA00023235"/>
    </source>
</evidence>
<dbReference type="InterPro" id="IPR036611">
    <property type="entry name" value="Trigger_fac_ribosome-bd_sf"/>
</dbReference>
<evidence type="ECO:0000256" key="10">
    <source>
        <dbReference type="ARBA" id="ARBA00029986"/>
    </source>
</evidence>
<dbReference type="InterPro" id="IPR005215">
    <property type="entry name" value="Trig_fac"/>
</dbReference>
<comment type="domain">
    <text evidence="11">Consists of 3 domains; the N-terminus binds the ribosome, the middle domain has PPIase activity, while the C-terminus has intrinsic chaperone activity on its own.</text>
</comment>
<evidence type="ECO:0000256" key="11">
    <source>
        <dbReference type="HAMAP-Rule" id="MF_00303"/>
    </source>
</evidence>
<keyword evidence="8 11" id="KW-0413">Isomerase</keyword>
<evidence type="ECO:0000259" key="14">
    <source>
        <dbReference type="PROSITE" id="PS50059"/>
    </source>
</evidence>
<dbReference type="Proteomes" id="UP001240643">
    <property type="component" value="Unassembled WGS sequence"/>
</dbReference>
<evidence type="ECO:0000313" key="15">
    <source>
        <dbReference type="EMBL" id="MDQ0513669.1"/>
    </source>
</evidence>
<evidence type="ECO:0000256" key="2">
    <source>
        <dbReference type="ARBA" id="ARBA00005464"/>
    </source>
</evidence>
<dbReference type="SUPFAM" id="SSF54534">
    <property type="entry name" value="FKBP-like"/>
    <property type="match status" value="1"/>
</dbReference>
<dbReference type="PIRSF" id="PIRSF003095">
    <property type="entry name" value="Trigger_factor"/>
    <property type="match status" value="1"/>
</dbReference>
<dbReference type="PROSITE" id="PS50059">
    <property type="entry name" value="FKBP_PPIASE"/>
    <property type="match status" value="1"/>
</dbReference>
<comment type="catalytic activity">
    <reaction evidence="1 11 12">
        <text>[protein]-peptidylproline (omega=180) = [protein]-peptidylproline (omega=0)</text>
        <dbReference type="Rhea" id="RHEA:16237"/>
        <dbReference type="Rhea" id="RHEA-COMP:10747"/>
        <dbReference type="Rhea" id="RHEA-COMP:10748"/>
        <dbReference type="ChEBI" id="CHEBI:83833"/>
        <dbReference type="ChEBI" id="CHEBI:83834"/>
        <dbReference type="EC" id="5.2.1.8"/>
    </reaction>
</comment>
<evidence type="ECO:0000256" key="13">
    <source>
        <dbReference type="RuleBase" id="RU003914"/>
    </source>
</evidence>
<keyword evidence="9 11" id="KW-0131">Cell cycle</keyword>
<evidence type="ECO:0000256" key="9">
    <source>
        <dbReference type="ARBA" id="ARBA00023306"/>
    </source>
</evidence>